<feature type="compositionally biased region" description="Basic and acidic residues" evidence="2">
    <location>
        <begin position="119"/>
        <end position="131"/>
    </location>
</feature>
<reference evidence="3 4" key="1">
    <citation type="journal article" date="2018" name="Evol. Lett.">
        <title>Horizontal gene cluster transfer increased hallucinogenic mushroom diversity.</title>
        <authorList>
            <person name="Reynolds H.T."/>
            <person name="Vijayakumar V."/>
            <person name="Gluck-Thaler E."/>
            <person name="Korotkin H.B."/>
            <person name="Matheny P.B."/>
            <person name="Slot J.C."/>
        </authorList>
    </citation>
    <scope>NUCLEOTIDE SEQUENCE [LARGE SCALE GENOMIC DNA]</scope>
    <source>
        <strain evidence="3 4">2629</strain>
    </source>
</reference>
<keyword evidence="4" id="KW-1185">Reference proteome</keyword>
<feature type="coiled-coil region" evidence="1">
    <location>
        <begin position="294"/>
        <end position="348"/>
    </location>
</feature>
<dbReference type="InParanoid" id="A0A409YKG1"/>
<feature type="compositionally biased region" description="Basic and acidic residues" evidence="2">
    <location>
        <begin position="162"/>
        <end position="179"/>
    </location>
</feature>
<feature type="compositionally biased region" description="Basic and acidic residues" evidence="2">
    <location>
        <begin position="1"/>
        <end position="16"/>
    </location>
</feature>
<accession>A0A409YKG1</accession>
<organism evidence="3 4">
    <name type="scientific">Panaeolus cyanescens</name>
    <dbReference type="NCBI Taxonomy" id="181874"/>
    <lineage>
        <taxon>Eukaryota</taxon>
        <taxon>Fungi</taxon>
        <taxon>Dikarya</taxon>
        <taxon>Basidiomycota</taxon>
        <taxon>Agaricomycotina</taxon>
        <taxon>Agaricomycetes</taxon>
        <taxon>Agaricomycetidae</taxon>
        <taxon>Agaricales</taxon>
        <taxon>Agaricineae</taxon>
        <taxon>Galeropsidaceae</taxon>
        <taxon>Panaeolus</taxon>
    </lineage>
</organism>
<feature type="compositionally biased region" description="Basic residues" evidence="2">
    <location>
        <begin position="143"/>
        <end position="153"/>
    </location>
</feature>
<gene>
    <name evidence="3" type="ORF">CVT24_007003</name>
</gene>
<evidence type="ECO:0000313" key="4">
    <source>
        <dbReference type="Proteomes" id="UP000284842"/>
    </source>
</evidence>
<dbReference type="Proteomes" id="UP000284842">
    <property type="component" value="Unassembled WGS sequence"/>
</dbReference>
<comment type="caution">
    <text evidence="3">The sequence shown here is derived from an EMBL/GenBank/DDBJ whole genome shotgun (WGS) entry which is preliminary data.</text>
</comment>
<proteinExistence type="predicted"/>
<feature type="compositionally biased region" description="Polar residues" evidence="2">
    <location>
        <begin position="41"/>
        <end position="51"/>
    </location>
</feature>
<evidence type="ECO:0000256" key="2">
    <source>
        <dbReference type="SAM" id="MobiDB-lite"/>
    </source>
</evidence>
<protein>
    <submittedName>
        <fullName evidence="3">Uncharacterized protein</fullName>
    </submittedName>
</protein>
<dbReference type="AlphaFoldDB" id="A0A409YKG1"/>
<feature type="compositionally biased region" description="Low complexity" evidence="2">
    <location>
        <begin position="64"/>
        <end position="116"/>
    </location>
</feature>
<sequence>MSERSRSPSTEREKTPRPKLQSLPPEPSKRLTITLPGGRASTPSRSGSRDTSVAAGTFPPNPNTSTSSVRGSGSLSSIGRSRRSTTPIPIPPAIRRATRSASRESTSTSSSTAIAPYARPDKGKARADRVGSDGSASTDRGGGRGRGRGRGRGGARGNTGVRNEEESNKEERKTRDGSRQESIPEEEIMADGNGATGSTAMGNNPMDLDVLPPVEGDVGGIQQLERILEELDEQMPLAEKLSVVKQTARSLVKGRRRELEEKYQEFERDTKAHYMGVFEASKLEYEERLQEQYRESMEQQIRQEKARIEEEINDRYQRHLAEINDEYKKSIEESIRQQEEEKYQARLQKFVSMVPDGWRKKTEITYLPLRQESANGFRVMLEQKRVVAKMWTGKY</sequence>
<feature type="region of interest" description="Disordered" evidence="2">
    <location>
        <begin position="1"/>
        <end position="206"/>
    </location>
</feature>
<feature type="coiled-coil region" evidence="1">
    <location>
        <begin position="221"/>
        <end position="269"/>
    </location>
</feature>
<evidence type="ECO:0000313" key="3">
    <source>
        <dbReference type="EMBL" id="PPR03515.1"/>
    </source>
</evidence>
<evidence type="ECO:0000256" key="1">
    <source>
        <dbReference type="SAM" id="Coils"/>
    </source>
</evidence>
<name>A0A409YKG1_9AGAR</name>
<keyword evidence="1" id="KW-0175">Coiled coil</keyword>
<dbReference type="EMBL" id="NHTK01001059">
    <property type="protein sequence ID" value="PPR03515.1"/>
    <property type="molecule type" value="Genomic_DNA"/>
</dbReference>